<feature type="compositionally biased region" description="Polar residues" evidence="2">
    <location>
        <begin position="1048"/>
        <end position="1074"/>
    </location>
</feature>
<dbReference type="OrthoDB" id="6784780at2759"/>
<feature type="compositionally biased region" description="Polar residues" evidence="2">
    <location>
        <begin position="53"/>
        <end position="62"/>
    </location>
</feature>
<feature type="region of interest" description="Disordered" evidence="2">
    <location>
        <begin position="1"/>
        <end position="82"/>
    </location>
</feature>
<reference evidence="3" key="1">
    <citation type="submission" date="2022-01" db="EMBL/GenBank/DDBJ databases">
        <authorList>
            <person name="King R."/>
        </authorList>
    </citation>
    <scope>NUCLEOTIDE SEQUENCE</scope>
</reference>
<feature type="region of interest" description="Disordered" evidence="2">
    <location>
        <begin position="1470"/>
        <end position="1517"/>
    </location>
</feature>
<accession>A0A9N9SY68</accession>
<feature type="region of interest" description="Disordered" evidence="2">
    <location>
        <begin position="950"/>
        <end position="985"/>
    </location>
</feature>
<evidence type="ECO:0000256" key="1">
    <source>
        <dbReference type="SAM" id="Coils"/>
    </source>
</evidence>
<evidence type="ECO:0000313" key="3">
    <source>
        <dbReference type="EMBL" id="CAG9830628.1"/>
    </source>
</evidence>
<feature type="compositionally biased region" description="Basic and acidic residues" evidence="2">
    <location>
        <begin position="1621"/>
        <end position="1633"/>
    </location>
</feature>
<organism evidence="3 4">
    <name type="scientific">Diabrotica balteata</name>
    <name type="common">Banded cucumber beetle</name>
    <dbReference type="NCBI Taxonomy" id="107213"/>
    <lineage>
        <taxon>Eukaryota</taxon>
        <taxon>Metazoa</taxon>
        <taxon>Ecdysozoa</taxon>
        <taxon>Arthropoda</taxon>
        <taxon>Hexapoda</taxon>
        <taxon>Insecta</taxon>
        <taxon>Pterygota</taxon>
        <taxon>Neoptera</taxon>
        <taxon>Endopterygota</taxon>
        <taxon>Coleoptera</taxon>
        <taxon>Polyphaga</taxon>
        <taxon>Cucujiformia</taxon>
        <taxon>Chrysomeloidea</taxon>
        <taxon>Chrysomelidae</taxon>
        <taxon>Galerucinae</taxon>
        <taxon>Diabroticina</taxon>
        <taxon>Diabroticites</taxon>
        <taxon>Diabrotica</taxon>
    </lineage>
</organism>
<feature type="coiled-coil region" evidence="1">
    <location>
        <begin position="603"/>
        <end position="630"/>
    </location>
</feature>
<feature type="compositionally biased region" description="Basic and acidic residues" evidence="2">
    <location>
        <begin position="969"/>
        <end position="985"/>
    </location>
</feature>
<feature type="compositionally biased region" description="Polar residues" evidence="2">
    <location>
        <begin position="14"/>
        <end position="39"/>
    </location>
</feature>
<feature type="compositionally biased region" description="Basic and acidic residues" evidence="2">
    <location>
        <begin position="43"/>
        <end position="52"/>
    </location>
</feature>
<feature type="compositionally biased region" description="Polar residues" evidence="2">
    <location>
        <begin position="950"/>
        <end position="968"/>
    </location>
</feature>
<feature type="compositionally biased region" description="Basic and acidic residues" evidence="2">
    <location>
        <begin position="1470"/>
        <end position="1485"/>
    </location>
</feature>
<protein>
    <submittedName>
        <fullName evidence="3">Uncharacterized protein</fullName>
    </submittedName>
</protein>
<feature type="compositionally biased region" description="Basic residues" evidence="2">
    <location>
        <begin position="1550"/>
        <end position="1560"/>
    </location>
</feature>
<gene>
    <name evidence="3" type="ORF">DIABBA_LOCUS4320</name>
</gene>
<evidence type="ECO:0000256" key="2">
    <source>
        <dbReference type="SAM" id="MobiDB-lite"/>
    </source>
</evidence>
<feature type="compositionally biased region" description="Low complexity" evidence="2">
    <location>
        <begin position="1595"/>
        <end position="1620"/>
    </location>
</feature>
<feature type="region of interest" description="Disordered" evidence="2">
    <location>
        <begin position="1549"/>
        <end position="1635"/>
    </location>
</feature>
<dbReference type="EMBL" id="OU898278">
    <property type="protein sequence ID" value="CAG9830628.1"/>
    <property type="molecule type" value="Genomic_DNA"/>
</dbReference>
<feature type="region of interest" description="Disordered" evidence="2">
    <location>
        <begin position="911"/>
        <end position="936"/>
    </location>
</feature>
<keyword evidence="1" id="KW-0175">Coiled coil</keyword>
<evidence type="ECO:0000313" key="4">
    <source>
        <dbReference type="Proteomes" id="UP001153709"/>
    </source>
</evidence>
<sequence length="2023" mass="229591">MQNAGQQYGQGGASSHQTAPFSGHAETTASGGSITTSLRQFRRKIEEKHPHSDSNNSSTAPTESHVARVAPHSHYPPRSTAENYRFPHQYQDYGLQQPVKYSEISEPHPSLQEHISPSVIQKAKSKEYMEMCNVQQQHMKPAYDHLNGQQNYPEGNVHPHSQYMHKEPQVHPAYKPESQYFPKDPQYSPQMPHQIPKYNMPTQVRKYPAENDFLSKLRRIHPTMARSIMSDHHLQESQNSYQTMEQNRMYPHHQSQRYMNYPNMQNSAYSHGYMPYSNYPPSCSYNRPSQIAPRFPVNPHERSISPRRGYPENMGLPMNYGGLPAQKMPPNYSQYNAPEYAQHYQHRRAPVTQEYYQQHCSPTQYLPPHQMPPQEIPENRVTVSDSIKHYIENWADEDTASEMNQMESSRICKDGIRGRDDQSTETVYMISSSELEYIENGLITSESGIPVPVVTSETGQYIIKSGVSIDNGSEMVRLVEKSSQLEIDPATGERVVNLHIMDPAKPDCMLANRPNDLNQRQPADASFAIPEKPRVVVHQNTVIQSGVQNTHVKKDPVSPVTDASKLGSSLPIITTDTFEEELSRTVISENRKETADKNCSPINLDQLEQYKEQEEEITSLKTTTDSLVEELASIQEMPVSPRTIPFEDAHLHSKTEDKKDHTDNLVEDPHKDIENLLHDTVDDTGAIVSQEESSTPKTDITESDTETTANISTEENLSTEETFNNETDQQSIISDNVEREITPPLAPINEVAHSEISNSDESVLEANNDVDPGTFARKADDEKNVNTLEIAEKEKSTMSVIIKRKEHETTENPLQTKCLKPTTKRSRRIFSVDDIINNIGKKLKQNETDSLTRRYSLKTTKEFLEMETKNTFKINQPDIVNREKTEFIIENLIASKTNNTSAVRIMSELNESTSCSDNKRLEPTSEDPANIEPDETPANCTIIENIKCHSPSQATSGSNVESLSNSITEKTEITSESLPDSKTEVVEDHMQEISENKLEFTIDDQSQSKNDQKSSITIDDQSQSQNDQKSSTSNVNDYDDSITKTEDQSCSTQVLKTEDSCNTEVMDQVDTNNGPLLEENQTKTKIEDTEQAPNNILTSFGENIVSEAKLDQVEVQDTVEPHNSTDHTSVSIINSQENNSLSDYIPKDDTVNLLPDISEINSNETSVKSPETVIQNVEPAVSKDQLYSPNDSEKQVEDLAEDAEVVDSRNTSSLQEDDCITELNASSIVPENVFDSNDIVSQEPIIAVEEVICDSKDNESQASIPSNAEEILGLSEDFSNSVENTKTSFNEDVPEATCDLKATTEDRNLVEVPQSVDHKVPDQPEVQYRNVIRVEESSVLLEIAGELVEINVNNINGKNIITVVPISDTAVVDFNDNYENFDNVDATDPLKLDELPADPAIENETKELEPEVQETTSEIIIGMDLSLEEEIQLDVDQPPVLCTKAAKKAYDCDLQIPSITTSEDILDKNRSARYNENDKVSSSKEKTKKSKRSKPDSSKQTKQSKRPSSKSDKQSIFRDLIAARNRKKLKVENIDPDEDEFVPFKELVKARKLRKSKQKERKNTEDSNVDSTNKIEEINKENEQSEELEEKIAVTNSEIENAETTTTAESENCTNLVEKSTPTEETKEEKKPASIEPKLVKRVSFSDIHEEIKQIEPKIDSQHEEPKDVSLLQAKEDLKLNRPNGCVSKSSHGKKKLSLEEYIRRKRKLHSDTKGECSEIKKQKIDRQLSAIELAKPNPEKIKLNRAKSLDDINMLKSKDCQKKKLYHEYSPVKQNYFDWEETQSPKVNLNRKDQDKKLCEFKGLILDNNKPKVVIDINDLSSRPSTESSEDEILQNYKEQVESKLNTLNIQIPRTVKPIERQVIETFSKSEMNTLIERFLKNEKLSSEEMEKIRKIISYKRLMQQLKKIRTHDLPRTTSANQPYKVRKEISDKQTKMLLKKVSEKKKSRFRNLYTHSDSESETDLRDKSKCSGDYSVVQSNCLAGVVPKLIIKRKPEMPLPFVRLERLDLGLLDEKNKKYAL</sequence>
<keyword evidence="4" id="KW-1185">Reference proteome</keyword>
<dbReference type="Proteomes" id="UP001153709">
    <property type="component" value="Chromosome 3"/>
</dbReference>
<feature type="compositionally biased region" description="Low complexity" evidence="2">
    <location>
        <begin position="1003"/>
        <end position="1034"/>
    </location>
</feature>
<proteinExistence type="predicted"/>
<feature type="compositionally biased region" description="Basic and acidic residues" evidence="2">
    <location>
        <begin position="1573"/>
        <end position="1583"/>
    </location>
</feature>
<feature type="compositionally biased region" description="Polar residues" evidence="2">
    <location>
        <begin position="706"/>
        <end position="722"/>
    </location>
</feature>
<feature type="region of interest" description="Disordered" evidence="2">
    <location>
        <begin position="687"/>
        <end position="722"/>
    </location>
</feature>
<feature type="region of interest" description="Disordered" evidence="2">
    <location>
        <begin position="998"/>
        <end position="1076"/>
    </location>
</feature>
<name>A0A9N9SY68_DIABA</name>